<sequence length="55" mass="6150">MAFQKARRHSGDSLPPKTPNLRPNSDGCGVNKNLVFRHHAHEEWLEGELVRDSGG</sequence>
<gene>
    <name evidence="2" type="ORF">ES288_D10G137400v1</name>
</gene>
<dbReference type="EMBL" id="CM017710">
    <property type="protein sequence ID" value="TYG49969.1"/>
    <property type="molecule type" value="Genomic_DNA"/>
</dbReference>
<accession>A0A5D2AZH0</accession>
<protein>
    <submittedName>
        <fullName evidence="2">Uncharacterized protein</fullName>
    </submittedName>
</protein>
<organism evidence="2 3">
    <name type="scientific">Gossypium darwinii</name>
    <name type="common">Darwin's cotton</name>
    <name type="synonym">Gossypium barbadense var. darwinii</name>
    <dbReference type="NCBI Taxonomy" id="34276"/>
    <lineage>
        <taxon>Eukaryota</taxon>
        <taxon>Viridiplantae</taxon>
        <taxon>Streptophyta</taxon>
        <taxon>Embryophyta</taxon>
        <taxon>Tracheophyta</taxon>
        <taxon>Spermatophyta</taxon>
        <taxon>Magnoliopsida</taxon>
        <taxon>eudicotyledons</taxon>
        <taxon>Gunneridae</taxon>
        <taxon>Pentapetalae</taxon>
        <taxon>rosids</taxon>
        <taxon>malvids</taxon>
        <taxon>Malvales</taxon>
        <taxon>Malvaceae</taxon>
        <taxon>Malvoideae</taxon>
        <taxon>Gossypium</taxon>
    </lineage>
</organism>
<keyword evidence="3" id="KW-1185">Reference proteome</keyword>
<dbReference type="AlphaFoldDB" id="A0A5D2AZH0"/>
<reference evidence="2 3" key="1">
    <citation type="submission" date="2019-06" db="EMBL/GenBank/DDBJ databases">
        <title>WGS assembly of Gossypium darwinii.</title>
        <authorList>
            <person name="Chen Z.J."/>
            <person name="Sreedasyam A."/>
            <person name="Ando A."/>
            <person name="Song Q."/>
            <person name="De L."/>
            <person name="Hulse-Kemp A."/>
            <person name="Ding M."/>
            <person name="Ye W."/>
            <person name="Kirkbride R."/>
            <person name="Jenkins J."/>
            <person name="Plott C."/>
            <person name="Lovell J."/>
            <person name="Lin Y.-M."/>
            <person name="Vaughn R."/>
            <person name="Liu B."/>
            <person name="Li W."/>
            <person name="Simpson S."/>
            <person name="Scheffler B."/>
            <person name="Saski C."/>
            <person name="Grover C."/>
            <person name="Hu G."/>
            <person name="Conover J."/>
            <person name="Carlson J."/>
            <person name="Shu S."/>
            <person name="Boston L."/>
            <person name="Williams M."/>
            <person name="Peterson D."/>
            <person name="Mcgee K."/>
            <person name="Jones D."/>
            <person name="Wendel J."/>
            <person name="Stelly D."/>
            <person name="Grimwood J."/>
            <person name="Schmutz J."/>
        </authorList>
    </citation>
    <scope>NUCLEOTIDE SEQUENCE [LARGE SCALE GENOMIC DNA]</scope>
    <source>
        <strain evidence="2">1808015.09</strain>
    </source>
</reference>
<evidence type="ECO:0000256" key="1">
    <source>
        <dbReference type="SAM" id="MobiDB-lite"/>
    </source>
</evidence>
<dbReference type="Proteomes" id="UP000323506">
    <property type="component" value="Chromosome D10"/>
</dbReference>
<evidence type="ECO:0000313" key="2">
    <source>
        <dbReference type="EMBL" id="TYG49969.1"/>
    </source>
</evidence>
<evidence type="ECO:0000313" key="3">
    <source>
        <dbReference type="Proteomes" id="UP000323506"/>
    </source>
</evidence>
<feature type="region of interest" description="Disordered" evidence="1">
    <location>
        <begin position="1"/>
        <end position="30"/>
    </location>
</feature>
<name>A0A5D2AZH0_GOSDA</name>
<proteinExistence type="predicted"/>